<name>A0ABU4D7P4_9NOCA</name>
<evidence type="ECO:0000256" key="1">
    <source>
        <dbReference type="ARBA" id="ARBA00005417"/>
    </source>
</evidence>
<dbReference type="InterPro" id="IPR017871">
    <property type="entry name" value="ABC_transporter-like_CS"/>
</dbReference>
<dbReference type="SUPFAM" id="SSF52540">
    <property type="entry name" value="P-loop containing nucleoside triphosphate hydrolases"/>
    <property type="match status" value="1"/>
</dbReference>
<dbReference type="PROSITE" id="PS50893">
    <property type="entry name" value="ABC_TRANSPORTER_2"/>
    <property type="match status" value="1"/>
</dbReference>
<dbReference type="Pfam" id="PF00005">
    <property type="entry name" value="ABC_tran"/>
    <property type="match status" value="1"/>
</dbReference>
<proteinExistence type="inferred from homology"/>
<keyword evidence="4 6" id="KW-0067">ATP-binding</keyword>
<evidence type="ECO:0000313" key="6">
    <source>
        <dbReference type="EMBL" id="MDV6305720.1"/>
    </source>
</evidence>
<evidence type="ECO:0000256" key="3">
    <source>
        <dbReference type="ARBA" id="ARBA00022741"/>
    </source>
</evidence>
<keyword evidence="7" id="KW-1185">Reference proteome</keyword>
<dbReference type="PROSITE" id="PS00211">
    <property type="entry name" value="ABC_TRANSPORTER_1"/>
    <property type="match status" value="1"/>
</dbReference>
<dbReference type="Gene3D" id="3.40.50.300">
    <property type="entry name" value="P-loop containing nucleotide triphosphate hydrolases"/>
    <property type="match status" value="1"/>
</dbReference>
<organism evidence="6 7">
    <name type="scientific">Rhodococcus cerastii</name>
    <dbReference type="NCBI Taxonomy" id="908616"/>
    <lineage>
        <taxon>Bacteria</taxon>
        <taxon>Bacillati</taxon>
        <taxon>Actinomycetota</taxon>
        <taxon>Actinomycetes</taxon>
        <taxon>Mycobacteriales</taxon>
        <taxon>Nocardiaceae</taxon>
        <taxon>Rhodococcus</taxon>
    </lineage>
</organism>
<dbReference type="PANTHER" id="PTHR43335">
    <property type="entry name" value="ABC TRANSPORTER, ATP-BINDING PROTEIN"/>
    <property type="match status" value="1"/>
</dbReference>
<dbReference type="InterPro" id="IPR027417">
    <property type="entry name" value="P-loop_NTPase"/>
</dbReference>
<dbReference type="EMBL" id="JAWLKF010000029">
    <property type="protein sequence ID" value="MDV6305720.1"/>
    <property type="molecule type" value="Genomic_DNA"/>
</dbReference>
<dbReference type="InterPro" id="IPR003593">
    <property type="entry name" value="AAA+_ATPase"/>
</dbReference>
<dbReference type="InterPro" id="IPR003439">
    <property type="entry name" value="ABC_transporter-like_ATP-bd"/>
</dbReference>
<reference evidence="6 7" key="1">
    <citation type="submission" date="2023-10" db="EMBL/GenBank/DDBJ databases">
        <title>Development of a sustainable strategy for remediation of hydrocarbon-contaminated territories based on the waste exchange concept.</title>
        <authorList>
            <person name="Krivoruchko A."/>
        </authorList>
    </citation>
    <scope>NUCLEOTIDE SEQUENCE [LARGE SCALE GENOMIC DNA]</scope>
    <source>
        <strain evidence="6 7">IEGM 1327</strain>
    </source>
</reference>
<dbReference type="SMART" id="SM00382">
    <property type="entry name" value="AAA"/>
    <property type="match status" value="1"/>
</dbReference>
<evidence type="ECO:0000313" key="7">
    <source>
        <dbReference type="Proteomes" id="UP001186104"/>
    </source>
</evidence>
<evidence type="ECO:0000256" key="4">
    <source>
        <dbReference type="ARBA" id="ARBA00022840"/>
    </source>
</evidence>
<evidence type="ECO:0000256" key="2">
    <source>
        <dbReference type="ARBA" id="ARBA00022448"/>
    </source>
</evidence>
<sequence>MLHLSGITRAHGEFTVFRRVDLTARPGSACAVVGVNGSGKSTLLRCAVGADYVDEGRVLFDGIDLDESDPAARTAISAVIDDGGVFPHLSVREHLLLIATAHAVGDAEAVVTSALEGLSLTPAADQLPVTLSSGQRRRLMLASAFVRPRRVLVLDEPEQHLDAAGREWLIRTLVAEKDAGVAVLFVSHDAVLVDTVADVVVDADAWR</sequence>
<keyword evidence="2" id="KW-0813">Transport</keyword>
<gene>
    <name evidence="6" type="ORF">R3P93_24425</name>
</gene>
<dbReference type="PANTHER" id="PTHR43335:SF4">
    <property type="entry name" value="ABC TRANSPORTER, ATP-BINDING PROTEIN"/>
    <property type="match status" value="1"/>
</dbReference>
<keyword evidence="3" id="KW-0547">Nucleotide-binding</keyword>
<dbReference type="Proteomes" id="UP001186104">
    <property type="component" value="Unassembled WGS sequence"/>
</dbReference>
<dbReference type="GO" id="GO:0005524">
    <property type="term" value="F:ATP binding"/>
    <property type="evidence" value="ECO:0007669"/>
    <property type="project" value="UniProtKB-KW"/>
</dbReference>
<comment type="similarity">
    <text evidence="1">Belongs to the ABC transporter superfamily.</text>
</comment>
<evidence type="ECO:0000259" key="5">
    <source>
        <dbReference type="PROSITE" id="PS50893"/>
    </source>
</evidence>
<feature type="domain" description="ABC transporter" evidence="5">
    <location>
        <begin position="2"/>
        <end position="203"/>
    </location>
</feature>
<dbReference type="RefSeq" id="WP_206510587.1">
    <property type="nucleotide sequence ID" value="NZ_JAWLKF010000029.1"/>
</dbReference>
<accession>A0ABU4D7P4</accession>
<protein>
    <submittedName>
        <fullName evidence="6">ABC transporter ATP-binding protein</fullName>
    </submittedName>
</protein>
<comment type="caution">
    <text evidence="6">The sequence shown here is derived from an EMBL/GenBank/DDBJ whole genome shotgun (WGS) entry which is preliminary data.</text>
</comment>